<accession>A0A7Y1F843</accession>
<evidence type="ECO:0008006" key="5">
    <source>
        <dbReference type="Google" id="ProtNLM"/>
    </source>
</evidence>
<reference evidence="3 4" key="1">
    <citation type="journal article" date="2020" name="Front. Microbiol.">
        <title>Genetic Organization of the aprX-lipA2 Operon Affects the Proteolytic Potential of Pseudomonas Species in Milk.</title>
        <authorList>
            <person name="Maier C."/>
            <person name="Huptas C."/>
            <person name="von Neubeck M."/>
            <person name="Scherer S."/>
            <person name="Wenning M."/>
            <person name="Lucking G."/>
        </authorList>
    </citation>
    <scope>NUCLEOTIDE SEQUENCE [LARGE SCALE GENOMIC DNA]</scope>
    <source>
        <strain evidence="3 4">DSM 16272</strain>
    </source>
</reference>
<keyword evidence="2" id="KW-0812">Transmembrane</keyword>
<feature type="transmembrane region" description="Helical" evidence="2">
    <location>
        <begin position="44"/>
        <end position="65"/>
    </location>
</feature>
<evidence type="ECO:0000256" key="2">
    <source>
        <dbReference type="SAM" id="Phobius"/>
    </source>
</evidence>
<evidence type="ECO:0000313" key="3">
    <source>
        <dbReference type="EMBL" id="NMY08558.1"/>
    </source>
</evidence>
<dbReference type="EMBL" id="JAAQWG010000010">
    <property type="protein sequence ID" value="NMY08558.1"/>
    <property type="molecule type" value="Genomic_DNA"/>
</dbReference>
<dbReference type="AlphaFoldDB" id="A0A7Y1F843"/>
<evidence type="ECO:0000256" key="1">
    <source>
        <dbReference type="SAM" id="MobiDB-lite"/>
    </source>
</evidence>
<keyword evidence="2" id="KW-1133">Transmembrane helix</keyword>
<dbReference type="Proteomes" id="UP000537729">
    <property type="component" value="Unassembled WGS sequence"/>
</dbReference>
<keyword evidence="2" id="KW-0472">Membrane</keyword>
<protein>
    <recommendedName>
        <fullName evidence="5">Zinc ribbon domain-containing protein</fullName>
    </recommendedName>
</protein>
<dbReference type="RefSeq" id="WP_169884100.1">
    <property type="nucleotide sequence ID" value="NZ_JAAQWG010000010.1"/>
</dbReference>
<comment type="caution">
    <text evidence="3">The sequence shown here is derived from an EMBL/GenBank/DDBJ whole genome shotgun (WGS) entry which is preliminary data.</text>
</comment>
<evidence type="ECO:0000313" key="4">
    <source>
        <dbReference type="Proteomes" id="UP000537729"/>
    </source>
</evidence>
<proteinExistence type="predicted"/>
<organism evidence="3 4">
    <name type="scientific">Pseudomonas veronii</name>
    <dbReference type="NCBI Taxonomy" id="76761"/>
    <lineage>
        <taxon>Bacteria</taxon>
        <taxon>Pseudomonadati</taxon>
        <taxon>Pseudomonadota</taxon>
        <taxon>Gammaproteobacteria</taxon>
        <taxon>Pseudomonadales</taxon>
        <taxon>Pseudomonadaceae</taxon>
        <taxon>Pseudomonas</taxon>
    </lineage>
</organism>
<gene>
    <name evidence="3" type="ORF">HBO38_08870</name>
</gene>
<sequence length="265" mass="28718">MEEKACPYCAETIKAEAIRCRHCQADLTTTASPRTAKSGSLGKILLWIVLTPIIAFGALMIFGALSDRSSLQSGGSSSSSPSMPRADQQVWMDSSAIGCMTVSDLDRALDHYARAEYTAWAEITGSRYCFHQSDVSSDISWTVMQVRGDHMQIGLKLASEYSKSPEIGRLNYWTLTKWAIFAKPSSVSGDPATPQAKSPPLKVGSKSKPATFAAPIRAAADPSTAIKRGVKIGAVVQVYQLDAGMVRISKDGQPPEWIVPEMLEW</sequence>
<name>A0A7Y1F843_PSEVE</name>
<feature type="region of interest" description="Disordered" evidence="1">
    <location>
        <begin position="186"/>
        <end position="206"/>
    </location>
</feature>